<proteinExistence type="inferred from homology"/>
<dbReference type="InterPro" id="IPR000089">
    <property type="entry name" value="Biotin_lipoyl"/>
</dbReference>
<dbReference type="EMBL" id="CP034086">
    <property type="protein sequence ID" value="AZG77946.1"/>
    <property type="molecule type" value="Genomic_DNA"/>
</dbReference>
<comment type="cofactor">
    <cofactor evidence="3">
        <name>(R)-lipoate</name>
        <dbReference type="ChEBI" id="CHEBI:83088"/>
    </cofactor>
    <text evidence="3">Binds 1 lipoyl cofactor covalently.</text>
</comment>
<dbReference type="InterPro" id="IPR033753">
    <property type="entry name" value="GCV_H/Fam206"/>
</dbReference>
<dbReference type="PANTHER" id="PTHR11715:SF3">
    <property type="entry name" value="GLYCINE CLEAVAGE SYSTEM H PROTEIN-RELATED"/>
    <property type="match status" value="1"/>
</dbReference>
<evidence type="ECO:0000256" key="1">
    <source>
        <dbReference type="ARBA" id="ARBA00009249"/>
    </source>
</evidence>
<evidence type="ECO:0000256" key="2">
    <source>
        <dbReference type="ARBA" id="ARBA00022823"/>
    </source>
</evidence>
<dbReference type="Gene3D" id="2.40.50.100">
    <property type="match status" value="1"/>
</dbReference>
<protein>
    <recommendedName>
        <fullName evidence="3">Glycine cleavage system H protein</fullName>
    </recommendedName>
</protein>
<dbReference type="GO" id="GO:0009249">
    <property type="term" value="P:protein lipoylation"/>
    <property type="evidence" value="ECO:0007669"/>
    <property type="project" value="TreeGrafter"/>
</dbReference>
<feature type="domain" description="Lipoyl-binding" evidence="5">
    <location>
        <begin position="19"/>
        <end position="101"/>
    </location>
</feature>
<dbReference type="GO" id="GO:0005960">
    <property type="term" value="C:glycine cleavage complex"/>
    <property type="evidence" value="ECO:0007669"/>
    <property type="project" value="InterPro"/>
</dbReference>
<organism evidence="6 7">
    <name type="scientific">Methylocystis rosea</name>
    <dbReference type="NCBI Taxonomy" id="173366"/>
    <lineage>
        <taxon>Bacteria</taxon>
        <taxon>Pseudomonadati</taxon>
        <taxon>Pseudomonadota</taxon>
        <taxon>Alphaproteobacteria</taxon>
        <taxon>Hyphomicrobiales</taxon>
        <taxon>Methylocystaceae</taxon>
        <taxon>Methylocystis</taxon>
    </lineage>
</organism>
<sequence length="124" mass="13317">MTDLRYSKDHEYVALDGDLATLGISDYAQSQLGDIVFIELPEVGKKVTKGKEIAVIESVKAASEVYSPVSGEVVEVNPELGEAPALVNDDPLGRGWLIKVRVSDPGECASLMDDAAYSSFLKTI</sequence>
<dbReference type="PROSITE" id="PS50968">
    <property type="entry name" value="BIOTINYL_LIPOYL"/>
    <property type="match status" value="1"/>
</dbReference>
<dbReference type="CDD" id="cd06848">
    <property type="entry name" value="GCS_H"/>
    <property type="match status" value="1"/>
</dbReference>
<dbReference type="Proteomes" id="UP000273982">
    <property type="component" value="Chromosome"/>
</dbReference>
<comment type="similarity">
    <text evidence="1 3">Belongs to the GcvH family.</text>
</comment>
<dbReference type="PROSITE" id="PS00189">
    <property type="entry name" value="LIPOYL"/>
    <property type="match status" value="1"/>
</dbReference>
<reference evidence="6 7" key="1">
    <citation type="submission" date="2018-11" db="EMBL/GenBank/DDBJ databases">
        <title>Genome squencing of methanotrophic bacteria isolated from alkaline groundwater in Korea.</title>
        <authorList>
            <person name="Nguyen L.N."/>
        </authorList>
    </citation>
    <scope>NUCLEOTIDE SEQUENCE [LARGE SCALE GENOMIC DNA]</scope>
    <source>
        <strain evidence="6 7">GW6</strain>
    </source>
</reference>
<evidence type="ECO:0000259" key="5">
    <source>
        <dbReference type="PROSITE" id="PS50968"/>
    </source>
</evidence>
<dbReference type="PANTHER" id="PTHR11715">
    <property type="entry name" value="GLYCINE CLEAVAGE SYSTEM H PROTEIN"/>
    <property type="match status" value="1"/>
</dbReference>
<feature type="modified residue" description="N6-lipoyllysine" evidence="3 4">
    <location>
        <position position="60"/>
    </location>
</feature>
<accession>A0A3G8M7R8</accession>
<dbReference type="NCBIfam" id="TIGR00527">
    <property type="entry name" value="gcvH"/>
    <property type="match status" value="1"/>
</dbReference>
<dbReference type="NCBIfam" id="NF002270">
    <property type="entry name" value="PRK01202.1"/>
    <property type="match status" value="1"/>
</dbReference>
<gene>
    <name evidence="3 6" type="primary">gcvH</name>
    <name evidence="6" type="ORF">EHO51_15060</name>
</gene>
<dbReference type="InterPro" id="IPR003016">
    <property type="entry name" value="2-oxoA_DH_lipoyl-BS"/>
</dbReference>
<evidence type="ECO:0000313" key="7">
    <source>
        <dbReference type="Proteomes" id="UP000273982"/>
    </source>
</evidence>
<dbReference type="InterPro" id="IPR011053">
    <property type="entry name" value="Single_hybrid_motif"/>
</dbReference>
<comment type="function">
    <text evidence="3">The glycine cleavage system catalyzes the degradation of glycine. The H protein shuttles the methylamine group of glycine from the P protein to the T protein.</text>
</comment>
<dbReference type="RefSeq" id="WP_109024484.1">
    <property type="nucleotide sequence ID" value="NZ_CP034086.1"/>
</dbReference>
<evidence type="ECO:0000256" key="4">
    <source>
        <dbReference type="PIRSR" id="PIRSR617453-50"/>
    </source>
</evidence>
<dbReference type="Pfam" id="PF01597">
    <property type="entry name" value="GCV_H"/>
    <property type="match status" value="1"/>
</dbReference>
<dbReference type="GO" id="GO:0019464">
    <property type="term" value="P:glycine decarboxylation via glycine cleavage system"/>
    <property type="evidence" value="ECO:0007669"/>
    <property type="project" value="UniProtKB-UniRule"/>
</dbReference>
<dbReference type="AlphaFoldDB" id="A0A3G8M7R8"/>
<dbReference type="InterPro" id="IPR002930">
    <property type="entry name" value="GCV_H"/>
</dbReference>
<evidence type="ECO:0000313" key="6">
    <source>
        <dbReference type="EMBL" id="AZG77946.1"/>
    </source>
</evidence>
<dbReference type="SUPFAM" id="SSF51230">
    <property type="entry name" value="Single hybrid motif"/>
    <property type="match status" value="1"/>
</dbReference>
<name>A0A3G8M7R8_9HYPH</name>
<comment type="subunit">
    <text evidence="3">The glycine cleavage system is composed of four proteins: P, T, L and H.</text>
</comment>
<dbReference type="KEGG" id="mros:EHO51_15060"/>
<evidence type="ECO:0000256" key="3">
    <source>
        <dbReference type="HAMAP-Rule" id="MF_00272"/>
    </source>
</evidence>
<dbReference type="GO" id="GO:0005737">
    <property type="term" value="C:cytoplasm"/>
    <property type="evidence" value="ECO:0007669"/>
    <property type="project" value="TreeGrafter"/>
</dbReference>
<dbReference type="HAMAP" id="MF_00272">
    <property type="entry name" value="GcvH"/>
    <property type="match status" value="1"/>
</dbReference>
<dbReference type="InterPro" id="IPR017453">
    <property type="entry name" value="GCV_H_sub"/>
</dbReference>
<keyword evidence="2 3" id="KW-0450">Lipoyl</keyword>